<evidence type="ECO:0000313" key="2">
    <source>
        <dbReference type="EMBL" id="CAH2223690.1"/>
    </source>
</evidence>
<accession>A0A8S4R0Z7</accession>
<name>A0A8S4R0Z7_9NEOP</name>
<comment type="caution">
    <text evidence="2">The sequence shown here is derived from an EMBL/GenBank/DDBJ whole genome shotgun (WGS) entry which is preliminary data.</text>
</comment>
<feature type="non-terminal residue" evidence="2">
    <location>
        <position position="106"/>
    </location>
</feature>
<dbReference type="Proteomes" id="UP000838756">
    <property type="component" value="Unassembled WGS sequence"/>
</dbReference>
<gene>
    <name evidence="2" type="primary">jg277</name>
    <name evidence="2" type="ORF">PAEG_LOCUS6822</name>
</gene>
<evidence type="ECO:0000313" key="3">
    <source>
        <dbReference type="Proteomes" id="UP000838756"/>
    </source>
</evidence>
<reference evidence="2" key="1">
    <citation type="submission" date="2022-03" db="EMBL/GenBank/DDBJ databases">
        <authorList>
            <person name="Lindestad O."/>
        </authorList>
    </citation>
    <scope>NUCLEOTIDE SEQUENCE</scope>
</reference>
<feature type="region of interest" description="Disordered" evidence="1">
    <location>
        <begin position="1"/>
        <end position="32"/>
    </location>
</feature>
<dbReference type="EMBL" id="CAKXAJ010020602">
    <property type="protein sequence ID" value="CAH2223690.1"/>
    <property type="molecule type" value="Genomic_DNA"/>
</dbReference>
<evidence type="ECO:0000256" key="1">
    <source>
        <dbReference type="SAM" id="MobiDB-lite"/>
    </source>
</evidence>
<keyword evidence="3" id="KW-1185">Reference proteome</keyword>
<sequence>YQDKVYTLPNPSEPIPGTSGMNSQDFKATKNKPYPRKILSPRVLSPPRPNIINVERGIEPFEEESVNSRYFAMYVLLEPCKLVDQEPVGLFGEVCGEAIAEDLPES</sequence>
<proteinExistence type="predicted"/>
<organism evidence="2 3">
    <name type="scientific">Pararge aegeria aegeria</name>
    <dbReference type="NCBI Taxonomy" id="348720"/>
    <lineage>
        <taxon>Eukaryota</taxon>
        <taxon>Metazoa</taxon>
        <taxon>Ecdysozoa</taxon>
        <taxon>Arthropoda</taxon>
        <taxon>Hexapoda</taxon>
        <taxon>Insecta</taxon>
        <taxon>Pterygota</taxon>
        <taxon>Neoptera</taxon>
        <taxon>Endopterygota</taxon>
        <taxon>Lepidoptera</taxon>
        <taxon>Glossata</taxon>
        <taxon>Ditrysia</taxon>
        <taxon>Papilionoidea</taxon>
        <taxon>Nymphalidae</taxon>
        <taxon>Satyrinae</taxon>
        <taxon>Satyrini</taxon>
        <taxon>Parargina</taxon>
        <taxon>Pararge</taxon>
    </lineage>
</organism>
<protein>
    <submittedName>
        <fullName evidence="2">Jg277 protein</fullName>
    </submittedName>
</protein>
<dbReference type="AlphaFoldDB" id="A0A8S4R0Z7"/>